<protein>
    <recommendedName>
        <fullName evidence="3">Neutral/alkaline ceramidase-like enzyme</fullName>
    </recommendedName>
</protein>
<sequence>MTALIGHGSVVVEVPDGTLMGGYAARIGGSTGTLDPIEVHAVTVSDGERRFFWLVGDLPAVNTDLASAVIGKLAGLHRTDPELVWFGATHTHAGPDVGCRPGGGRTPREWAPVLLAAGERAAALAVASEAAVDLTVHKGRIGGVGGQRSGPDPSRDVPVTVLAARRGTAVLGALVVLPVHPTVLGADNLLASADLAGAVRRALAARAGGWAVVATGAAGDVSSRAHRRAQTPAEVHRLGALAADQLAAILGEPGVPIDLGPGSLAGARNWSLPLPDRTAEPAPDLNALRARLLSARGGGDPVAVRGAETAVQGAELASTARVRGTSVVVGAVRLGGLRLVSMGAEPYSALEAAVAAGLPGPVALVGYTNGYLGYLPTRAAYGTGVYEVNISPVAEGAAELAVAEAIRLAT</sequence>
<dbReference type="Proteomes" id="UP001501116">
    <property type="component" value="Unassembled WGS sequence"/>
</dbReference>
<organism evidence="1 2">
    <name type="scientific">Amycolatopsis minnesotensis</name>
    <dbReference type="NCBI Taxonomy" id="337894"/>
    <lineage>
        <taxon>Bacteria</taxon>
        <taxon>Bacillati</taxon>
        <taxon>Actinomycetota</taxon>
        <taxon>Actinomycetes</taxon>
        <taxon>Pseudonocardiales</taxon>
        <taxon>Pseudonocardiaceae</taxon>
        <taxon>Amycolatopsis</taxon>
    </lineage>
</organism>
<evidence type="ECO:0000313" key="1">
    <source>
        <dbReference type="EMBL" id="GAA1982797.1"/>
    </source>
</evidence>
<evidence type="ECO:0008006" key="3">
    <source>
        <dbReference type="Google" id="ProtNLM"/>
    </source>
</evidence>
<gene>
    <name evidence="1" type="ORF">GCM10009754_69720</name>
</gene>
<evidence type="ECO:0000313" key="2">
    <source>
        <dbReference type="Proteomes" id="UP001501116"/>
    </source>
</evidence>
<name>A0ABP5DMF6_9PSEU</name>
<reference evidence="2" key="1">
    <citation type="journal article" date="2019" name="Int. J. Syst. Evol. Microbiol.">
        <title>The Global Catalogue of Microorganisms (GCM) 10K type strain sequencing project: providing services to taxonomists for standard genome sequencing and annotation.</title>
        <authorList>
            <consortium name="The Broad Institute Genomics Platform"/>
            <consortium name="The Broad Institute Genome Sequencing Center for Infectious Disease"/>
            <person name="Wu L."/>
            <person name="Ma J."/>
        </authorList>
    </citation>
    <scope>NUCLEOTIDE SEQUENCE [LARGE SCALE GENOMIC DNA]</scope>
    <source>
        <strain evidence="2">JCM 14545</strain>
    </source>
</reference>
<keyword evidence="2" id="KW-1185">Reference proteome</keyword>
<comment type="caution">
    <text evidence="1">The sequence shown here is derived from an EMBL/GenBank/DDBJ whole genome shotgun (WGS) entry which is preliminary data.</text>
</comment>
<dbReference type="RefSeq" id="WP_344428898.1">
    <property type="nucleotide sequence ID" value="NZ_BAAANN010000037.1"/>
</dbReference>
<proteinExistence type="predicted"/>
<accession>A0ABP5DMF6</accession>
<dbReference type="EMBL" id="BAAANN010000037">
    <property type="protein sequence ID" value="GAA1982797.1"/>
    <property type="molecule type" value="Genomic_DNA"/>
</dbReference>